<dbReference type="InterPro" id="IPR000515">
    <property type="entry name" value="MetI-like"/>
</dbReference>
<dbReference type="Gene3D" id="1.10.3720.10">
    <property type="entry name" value="MetI-like"/>
    <property type="match status" value="1"/>
</dbReference>
<comment type="similarity">
    <text evidence="7">Belongs to the binding-protein-dependent transport system permease family.</text>
</comment>
<reference evidence="9 10" key="1">
    <citation type="submission" date="2023-03" db="EMBL/GenBank/DDBJ databases">
        <title>Draft genome sequence of Streptomyces sp. RB6PN23 isolated from peat swamp forest in Thailand.</title>
        <authorList>
            <person name="Klaysubun C."/>
            <person name="Duangmal K."/>
        </authorList>
    </citation>
    <scope>NUCLEOTIDE SEQUENCE [LARGE SCALE GENOMIC DNA]</scope>
    <source>
        <strain evidence="9 10">RB6PN23</strain>
    </source>
</reference>
<keyword evidence="10" id="KW-1185">Reference proteome</keyword>
<dbReference type="PANTHER" id="PTHR30614:SF21">
    <property type="entry name" value="AMINO ACID ABC TRANSPORTER PERMEASE"/>
    <property type="match status" value="1"/>
</dbReference>
<proteinExistence type="inferred from homology"/>
<dbReference type="InterPro" id="IPR035906">
    <property type="entry name" value="MetI-like_sf"/>
</dbReference>
<dbReference type="Proteomes" id="UP001216579">
    <property type="component" value="Unassembled WGS sequence"/>
</dbReference>
<evidence type="ECO:0000256" key="4">
    <source>
        <dbReference type="ARBA" id="ARBA00022692"/>
    </source>
</evidence>
<dbReference type="PROSITE" id="PS50928">
    <property type="entry name" value="ABC_TM1"/>
    <property type="match status" value="1"/>
</dbReference>
<feature type="transmembrane region" description="Helical" evidence="7">
    <location>
        <begin position="102"/>
        <end position="126"/>
    </location>
</feature>
<feature type="transmembrane region" description="Helical" evidence="7">
    <location>
        <begin position="20"/>
        <end position="38"/>
    </location>
</feature>
<evidence type="ECO:0000313" key="10">
    <source>
        <dbReference type="Proteomes" id="UP001216579"/>
    </source>
</evidence>
<keyword evidence="3" id="KW-1003">Cell membrane</keyword>
<evidence type="ECO:0000256" key="3">
    <source>
        <dbReference type="ARBA" id="ARBA00022475"/>
    </source>
</evidence>
<dbReference type="NCBIfam" id="TIGR01726">
    <property type="entry name" value="HEQRo_perm_3TM"/>
    <property type="match status" value="1"/>
</dbReference>
<dbReference type="CDD" id="cd06261">
    <property type="entry name" value="TM_PBP2"/>
    <property type="match status" value="1"/>
</dbReference>
<dbReference type="InterPro" id="IPR010065">
    <property type="entry name" value="AA_ABC_transptr_permease_3TM"/>
</dbReference>
<keyword evidence="2 7" id="KW-0813">Transport</keyword>
<feature type="domain" description="ABC transmembrane type-1" evidence="8">
    <location>
        <begin position="67"/>
        <end position="254"/>
    </location>
</feature>
<gene>
    <name evidence="9" type="ORF">P3G67_24400</name>
</gene>
<sequence length="266" mass="27777">MSAGALFDAPGPRTRRRRRIYALASTAAILALAALVALRLCGNGQFAAAVWDPVRDRGLQQRVGDGALAILRAFALAAAGSLALGALLAVGRLSEHRPVRWAATAVVEFFRSLPPLVLVFALYAGALPPSWALVLGLTLYHGCVQAEVLRAGISAVPRGQAEAGYAVGLRKSRVMATVLVPQALRAVLPTAVSQLAVTLKDTSLGFVIAYGELLHAGRLATSNTMTPGGRPYLAVLVVIAAGYVAVCLALSALARWIERRGARGRG</sequence>
<evidence type="ECO:0000313" key="9">
    <source>
        <dbReference type="EMBL" id="MDF3292318.1"/>
    </source>
</evidence>
<feature type="transmembrane region" description="Helical" evidence="7">
    <location>
        <begin position="232"/>
        <end position="257"/>
    </location>
</feature>
<comment type="caution">
    <text evidence="9">The sequence shown here is derived from an EMBL/GenBank/DDBJ whole genome shotgun (WGS) entry which is preliminary data.</text>
</comment>
<keyword evidence="4 7" id="KW-0812">Transmembrane</keyword>
<keyword evidence="5 7" id="KW-1133">Transmembrane helix</keyword>
<keyword evidence="6 7" id="KW-0472">Membrane</keyword>
<evidence type="ECO:0000256" key="1">
    <source>
        <dbReference type="ARBA" id="ARBA00004651"/>
    </source>
</evidence>
<name>A0ABT5ZR76_9ACTN</name>
<dbReference type="PANTHER" id="PTHR30614">
    <property type="entry name" value="MEMBRANE COMPONENT OF AMINO ACID ABC TRANSPORTER"/>
    <property type="match status" value="1"/>
</dbReference>
<evidence type="ECO:0000256" key="6">
    <source>
        <dbReference type="ARBA" id="ARBA00023136"/>
    </source>
</evidence>
<feature type="transmembrane region" description="Helical" evidence="7">
    <location>
        <begin position="69"/>
        <end position="90"/>
    </location>
</feature>
<dbReference type="Pfam" id="PF00528">
    <property type="entry name" value="BPD_transp_1"/>
    <property type="match status" value="1"/>
</dbReference>
<accession>A0ABT5ZR76</accession>
<protein>
    <submittedName>
        <fullName evidence="9">Amino acid ABC transporter permease</fullName>
    </submittedName>
</protein>
<comment type="subcellular location">
    <subcellularLocation>
        <location evidence="1 7">Cell membrane</location>
        <topology evidence="1 7">Multi-pass membrane protein</topology>
    </subcellularLocation>
</comment>
<evidence type="ECO:0000256" key="7">
    <source>
        <dbReference type="RuleBase" id="RU363032"/>
    </source>
</evidence>
<dbReference type="RefSeq" id="WP_276095396.1">
    <property type="nucleotide sequence ID" value="NZ_JARJBC010000017.1"/>
</dbReference>
<dbReference type="EMBL" id="JARJBC010000017">
    <property type="protein sequence ID" value="MDF3292318.1"/>
    <property type="molecule type" value="Genomic_DNA"/>
</dbReference>
<organism evidence="9 10">
    <name type="scientific">Streptomyces silvisoli</name>
    <dbReference type="NCBI Taxonomy" id="3034235"/>
    <lineage>
        <taxon>Bacteria</taxon>
        <taxon>Bacillati</taxon>
        <taxon>Actinomycetota</taxon>
        <taxon>Actinomycetes</taxon>
        <taxon>Kitasatosporales</taxon>
        <taxon>Streptomycetaceae</taxon>
        <taxon>Streptomyces</taxon>
    </lineage>
</organism>
<evidence type="ECO:0000259" key="8">
    <source>
        <dbReference type="PROSITE" id="PS50928"/>
    </source>
</evidence>
<evidence type="ECO:0000256" key="5">
    <source>
        <dbReference type="ARBA" id="ARBA00022989"/>
    </source>
</evidence>
<evidence type="ECO:0000256" key="2">
    <source>
        <dbReference type="ARBA" id="ARBA00022448"/>
    </source>
</evidence>
<dbReference type="SUPFAM" id="SSF161098">
    <property type="entry name" value="MetI-like"/>
    <property type="match status" value="1"/>
</dbReference>
<dbReference type="InterPro" id="IPR043429">
    <property type="entry name" value="ArtM/GltK/GlnP/TcyL/YhdX-like"/>
</dbReference>